<feature type="region of interest" description="Disordered" evidence="1">
    <location>
        <begin position="1"/>
        <end position="21"/>
    </location>
</feature>
<feature type="compositionally biased region" description="Low complexity" evidence="1">
    <location>
        <begin position="904"/>
        <end position="925"/>
    </location>
</feature>
<feature type="region of interest" description="Disordered" evidence="1">
    <location>
        <begin position="707"/>
        <end position="729"/>
    </location>
</feature>
<feature type="compositionally biased region" description="Basic and acidic residues" evidence="1">
    <location>
        <begin position="602"/>
        <end position="611"/>
    </location>
</feature>
<keyword evidence="2" id="KW-0812">Transmembrane</keyword>
<feature type="region of interest" description="Disordered" evidence="1">
    <location>
        <begin position="1163"/>
        <end position="1211"/>
    </location>
</feature>
<feature type="region of interest" description="Disordered" evidence="1">
    <location>
        <begin position="402"/>
        <end position="460"/>
    </location>
</feature>
<dbReference type="Proteomes" id="UP000726737">
    <property type="component" value="Unassembled WGS sequence"/>
</dbReference>
<feature type="compositionally biased region" description="Basic and acidic residues" evidence="1">
    <location>
        <begin position="545"/>
        <end position="561"/>
    </location>
</feature>
<feature type="transmembrane region" description="Helical" evidence="2">
    <location>
        <begin position="81"/>
        <end position="108"/>
    </location>
</feature>
<dbReference type="OrthoDB" id="2407272at2759"/>
<protein>
    <submittedName>
        <fullName evidence="3">Uncharacterized protein</fullName>
    </submittedName>
</protein>
<feature type="compositionally biased region" description="Low complexity" evidence="1">
    <location>
        <begin position="1189"/>
        <end position="1198"/>
    </location>
</feature>
<feature type="region of interest" description="Disordered" evidence="1">
    <location>
        <begin position="490"/>
        <end position="624"/>
    </location>
</feature>
<proteinExistence type="predicted"/>
<feature type="compositionally biased region" description="Basic and acidic residues" evidence="1">
    <location>
        <begin position="810"/>
        <end position="819"/>
    </location>
</feature>
<feature type="region of interest" description="Disordered" evidence="1">
    <location>
        <begin position="1283"/>
        <end position="1327"/>
    </location>
</feature>
<name>A0A9P6PZY1_9FUNG</name>
<feature type="compositionally biased region" description="Low complexity" evidence="1">
    <location>
        <begin position="1243"/>
        <end position="1252"/>
    </location>
</feature>
<feature type="compositionally biased region" description="Polar residues" evidence="1">
    <location>
        <begin position="890"/>
        <end position="903"/>
    </location>
</feature>
<feature type="region of interest" description="Disordered" evidence="1">
    <location>
        <begin position="885"/>
        <end position="1099"/>
    </location>
</feature>
<evidence type="ECO:0000313" key="4">
    <source>
        <dbReference type="Proteomes" id="UP000726737"/>
    </source>
</evidence>
<feature type="compositionally biased region" description="Polar residues" evidence="1">
    <location>
        <begin position="1163"/>
        <end position="1188"/>
    </location>
</feature>
<feature type="region of interest" description="Disordered" evidence="1">
    <location>
        <begin position="786"/>
        <end position="873"/>
    </location>
</feature>
<comment type="caution">
    <text evidence="3">The sequence shown here is derived from an EMBL/GenBank/DDBJ whole genome shotgun (WGS) entry which is preliminary data.</text>
</comment>
<gene>
    <name evidence="3" type="ORF">BG011_004486</name>
</gene>
<keyword evidence="2" id="KW-1133">Transmembrane helix</keyword>
<feature type="compositionally biased region" description="Low complexity" evidence="1">
    <location>
        <begin position="1056"/>
        <end position="1070"/>
    </location>
</feature>
<feature type="region of interest" description="Disordered" evidence="1">
    <location>
        <begin position="328"/>
        <end position="354"/>
    </location>
</feature>
<feature type="compositionally biased region" description="Polar residues" evidence="1">
    <location>
        <begin position="1029"/>
        <end position="1045"/>
    </location>
</feature>
<evidence type="ECO:0000313" key="3">
    <source>
        <dbReference type="EMBL" id="KAG0256470.1"/>
    </source>
</evidence>
<feature type="compositionally biased region" description="Pro residues" evidence="1">
    <location>
        <begin position="998"/>
        <end position="1007"/>
    </location>
</feature>
<evidence type="ECO:0000256" key="2">
    <source>
        <dbReference type="SAM" id="Phobius"/>
    </source>
</evidence>
<sequence>MSRWDWNGNSTRSNSTDDDRWGGNRTNNRWDDWDINGQSPWTNFTGWEDWRDDYDLTPERGLSIAIIGLLSSKHVLSSNWFWAWNFFAELIAVVCLTLTIVSVGSGFYPMTGGRNTYWRASMGVVTIYGVLALINLIYYTYQKLVPHPFSGEEVLALRQAIVEKRLYNPWELYTQRKTEKIQRLIPNIDTRWEGAEDWRQLSWAELEMFARPETSYYLAHQFAMLLTCAWAVIYLFIPLVRHHRHGPVGRPVDSDMMAVGVWYLSCLMTLAFAYGCLNMVYAFNQEFIYEQQAQALDLCLRITLGPIFFLPAPAFLLRFYRNHFRKFRGSRGGSSSERTGAAGHNMGSGNNHFNGSFTNSSNYNSFSQNGPSYPMSAESTRVGSRLGVDDGKLLQGSSEIASEVHAKHQEPTSPAHAFGRHRIFQSRDRGLSVESSRVLTKDFDSESAQSQNPSEDRPDSFHLYYSKVDALNHPLSNSLNLDDYHQATIERYGPSDNDTRPYDVNAPQIPKPVLTQAYMRPTRSKSPIAAARSDTKFVPKSPAQSKEEVESPFDRSAKREGSPSSDRPVSLMDPTGTTGWEVGGYESRRQGDAKGISSELEGGQKSEKEGFAQDPQLPPNSSFQGLTGLQRQLAEHRSALLPQVIAFKAYHEELAATEPFDHGFKSLNIVPFEPEATVPRAIAADDFDSQRLYSHCTSNDGVLPGSVYSSAKSAHSGDQEPEMPSSTHKVDTMHWSMPQTLSKQKAEKEGGTYNVNATAASSAANGKQRDNKCKEGLVAVFSKAITGGSHGSSNAGHKGGQSKSSSHVRLGQDFRDRSFKNGGSNGAEGSSNTMSKAPVAATVEQLAQRSVQRHEELEGEVTRGPNAYDYSDPYDDAARFKRLQDYPTKNIPNGPQNAYNRLDSSMSKAEAKASSTSVATKGTSTQSLGSSKSRDSLAKSNASSKDSQARPVSPSSKKSKYSSRSGSKSESVYRESSDSPRSPSIEYAGTTTRHTPAIPSPATPTIPSPMVKTSLSPPPRQSWRRSKSFKGTSGPITAIDTNLANQPEAAGSDPLSSASATNTSFSSQNSPTMHADGACPISHPSSPNPQQGQGYRGNSLEYNEPRVSKERERIIPLSPPLSGLNSRLNSSRNHRSIDNMSSAYYYKRAAELNNNSSPISMYTDAKSSGYTSPQSSRQIRDPTNITLPSSLHSSASMSPTLGSPPSPSARTMSGLNSYFLSKNQDVHGRNTPSPTYHGGGGSSSTTMSKISSHMGPTFSELAPAENGGQILTTYPVQSQRGVIEDDPWTQAMVNRAQAQTKTSDRPESPSYNGSYPRPSIVARTASE</sequence>
<keyword evidence="2" id="KW-0472">Membrane</keyword>
<feature type="transmembrane region" description="Helical" evidence="2">
    <location>
        <begin position="261"/>
        <end position="282"/>
    </location>
</feature>
<evidence type="ECO:0000256" key="1">
    <source>
        <dbReference type="SAM" id="MobiDB-lite"/>
    </source>
</evidence>
<feature type="transmembrane region" description="Helical" evidence="2">
    <location>
        <begin position="218"/>
        <end position="240"/>
    </location>
</feature>
<keyword evidence="4" id="KW-1185">Reference proteome</keyword>
<reference evidence="3" key="1">
    <citation type="journal article" date="2020" name="Fungal Divers.">
        <title>Resolving the Mortierellaceae phylogeny through synthesis of multi-gene phylogenetics and phylogenomics.</title>
        <authorList>
            <person name="Vandepol N."/>
            <person name="Liber J."/>
            <person name="Desiro A."/>
            <person name="Na H."/>
            <person name="Kennedy M."/>
            <person name="Barry K."/>
            <person name="Grigoriev I.V."/>
            <person name="Miller A.N."/>
            <person name="O'Donnell K."/>
            <person name="Stajich J.E."/>
            <person name="Bonito G."/>
        </authorList>
    </citation>
    <scope>NUCLEOTIDE SEQUENCE</scope>
    <source>
        <strain evidence="3">KOD948</strain>
    </source>
</reference>
<feature type="transmembrane region" description="Helical" evidence="2">
    <location>
        <begin position="120"/>
        <end position="141"/>
    </location>
</feature>
<feature type="transmembrane region" description="Helical" evidence="2">
    <location>
        <begin position="302"/>
        <end position="320"/>
    </location>
</feature>
<feature type="region of interest" description="Disordered" evidence="1">
    <location>
        <begin position="1223"/>
        <end position="1263"/>
    </location>
</feature>
<feature type="compositionally biased region" description="Polar residues" evidence="1">
    <location>
        <begin position="1083"/>
        <end position="1093"/>
    </location>
</feature>
<accession>A0A9P6PZY1</accession>
<organism evidence="3 4">
    <name type="scientific">Mortierella polycephala</name>
    <dbReference type="NCBI Taxonomy" id="41804"/>
    <lineage>
        <taxon>Eukaryota</taxon>
        <taxon>Fungi</taxon>
        <taxon>Fungi incertae sedis</taxon>
        <taxon>Mucoromycota</taxon>
        <taxon>Mortierellomycotina</taxon>
        <taxon>Mortierellomycetes</taxon>
        <taxon>Mortierellales</taxon>
        <taxon>Mortierellaceae</taxon>
        <taxon>Mortierella</taxon>
    </lineage>
</organism>
<dbReference type="EMBL" id="JAAAJA010000297">
    <property type="protein sequence ID" value="KAG0256470.1"/>
    <property type="molecule type" value="Genomic_DNA"/>
</dbReference>